<reference evidence="3 4" key="2">
    <citation type="submission" date="2019-09" db="EMBL/GenBank/DDBJ databases">
        <authorList>
            <person name="Jin C."/>
        </authorList>
    </citation>
    <scope>NUCLEOTIDE SEQUENCE [LARGE SCALE GENOMIC DNA]</scope>
    <source>
        <strain evidence="3 4">BN140078</strain>
    </source>
</reference>
<evidence type="ECO:0000313" key="4">
    <source>
        <dbReference type="Proteomes" id="UP000324611"/>
    </source>
</evidence>
<proteinExistence type="predicted"/>
<keyword evidence="4" id="KW-1185">Reference proteome</keyword>
<feature type="signal peptide" evidence="1">
    <location>
        <begin position="1"/>
        <end position="17"/>
    </location>
</feature>
<evidence type="ECO:0000256" key="1">
    <source>
        <dbReference type="SAM" id="SignalP"/>
    </source>
</evidence>
<dbReference type="PANTHER" id="PTHR39200">
    <property type="entry name" value="HYPOTHETICAL EXPORTED PROTEIN"/>
    <property type="match status" value="1"/>
</dbReference>
<feature type="chain" id="PRO_5022659728" evidence="1">
    <location>
        <begin position="18"/>
        <end position="241"/>
    </location>
</feature>
<dbReference type="AlphaFoldDB" id="A0A5B2VN37"/>
<dbReference type="Gene3D" id="2.160.20.120">
    <property type="match status" value="1"/>
</dbReference>
<reference evidence="3 4" key="1">
    <citation type="submission" date="2019-09" db="EMBL/GenBank/DDBJ databases">
        <title>Chitinophaga ginsengihumi sp. nov., isolated from soil of ginseng rhizosphere.</title>
        <authorList>
            <person name="Lee J."/>
        </authorList>
    </citation>
    <scope>NUCLEOTIDE SEQUENCE [LARGE SCALE GENOMIC DNA]</scope>
    <source>
        <strain evidence="3 4">BN140078</strain>
    </source>
</reference>
<sequence>MKSISQFLLLFSIACLANSCDVTGQNHVKGSGNMTKEERNVGAFKTVSAKGSMDVYITQGPAKAAVIEAEDNIAPLIELENRGDELVVRLKRGVNVNTRREMKVYLTSPEIAGVNLSGSGNVKLENKISNNSDMRISLTGSGDMEGELNSPDIKASIAGSGNVKLAGETKNLDISIAGSGDFRGADLMSENVDVSIAGSGNANVHASVKLDASIMGSGNVRYKGSPQISSKVMGSGSVVKN</sequence>
<accession>A0A5B2VN37</accession>
<name>A0A5B2VN37_9BACT</name>
<gene>
    <name evidence="3" type="ORF">F0L74_30245</name>
</gene>
<comment type="caution">
    <text evidence="3">The sequence shown here is derived from an EMBL/GenBank/DDBJ whole genome shotgun (WGS) entry which is preliminary data.</text>
</comment>
<organism evidence="3 4">
    <name type="scientific">Chitinophaga agrisoli</name>
    <dbReference type="NCBI Taxonomy" id="2607653"/>
    <lineage>
        <taxon>Bacteria</taxon>
        <taxon>Pseudomonadati</taxon>
        <taxon>Bacteroidota</taxon>
        <taxon>Chitinophagia</taxon>
        <taxon>Chitinophagales</taxon>
        <taxon>Chitinophagaceae</taxon>
        <taxon>Chitinophaga</taxon>
    </lineage>
</organism>
<evidence type="ECO:0000313" key="3">
    <source>
        <dbReference type="EMBL" id="KAA2240435.1"/>
    </source>
</evidence>
<dbReference type="Pfam" id="PF10988">
    <property type="entry name" value="DUF2807"/>
    <property type="match status" value="1"/>
</dbReference>
<dbReference type="PROSITE" id="PS51257">
    <property type="entry name" value="PROKAR_LIPOPROTEIN"/>
    <property type="match status" value="1"/>
</dbReference>
<feature type="domain" description="Putative auto-transporter adhesin head GIN" evidence="2">
    <location>
        <begin position="43"/>
        <end position="226"/>
    </location>
</feature>
<dbReference type="EMBL" id="VUOC01000004">
    <property type="protein sequence ID" value="KAA2240435.1"/>
    <property type="molecule type" value="Genomic_DNA"/>
</dbReference>
<dbReference type="RefSeq" id="WP_149841613.1">
    <property type="nucleotide sequence ID" value="NZ_VUOC01000004.1"/>
</dbReference>
<dbReference type="PANTHER" id="PTHR39200:SF1">
    <property type="entry name" value="AUTO-TRANSPORTER ADHESIN HEAD GIN DOMAIN-CONTAINING PROTEIN-RELATED"/>
    <property type="match status" value="1"/>
</dbReference>
<protein>
    <submittedName>
        <fullName evidence="3">DUF2807 domain-containing protein</fullName>
    </submittedName>
</protein>
<dbReference type="Proteomes" id="UP000324611">
    <property type="component" value="Unassembled WGS sequence"/>
</dbReference>
<evidence type="ECO:0000259" key="2">
    <source>
        <dbReference type="Pfam" id="PF10988"/>
    </source>
</evidence>
<dbReference type="InterPro" id="IPR021255">
    <property type="entry name" value="DUF2807"/>
</dbReference>
<keyword evidence="1" id="KW-0732">Signal</keyword>